<evidence type="ECO:0000313" key="3">
    <source>
        <dbReference type="Proteomes" id="UP000595278"/>
    </source>
</evidence>
<protein>
    <submittedName>
        <fullName evidence="2">Alpha/beta fold hydrolase</fullName>
    </submittedName>
</protein>
<dbReference type="KEGG" id="eaz:JHT90_15040"/>
<proteinExistence type="predicted"/>
<dbReference type="AlphaFoldDB" id="A0A974NFK4"/>
<evidence type="ECO:0000313" key="2">
    <source>
        <dbReference type="EMBL" id="QQP85660.1"/>
    </source>
</evidence>
<dbReference type="GO" id="GO:0016787">
    <property type="term" value="F:hydrolase activity"/>
    <property type="evidence" value="ECO:0007669"/>
    <property type="project" value="UniProtKB-KW"/>
</dbReference>
<evidence type="ECO:0000259" key="1">
    <source>
        <dbReference type="Pfam" id="PF00561"/>
    </source>
</evidence>
<dbReference type="Proteomes" id="UP000595278">
    <property type="component" value="Chromosome"/>
</dbReference>
<name>A0A974NFK4_9GAMM</name>
<feature type="domain" description="AB hydrolase-1" evidence="1">
    <location>
        <begin position="60"/>
        <end position="146"/>
    </location>
</feature>
<organism evidence="2 3">
    <name type="scientific">Entomomonas asaccharolytica</name>
    <dbReference type="NCBI Taxonomy" id="2785331"/>
    <lineage>
        <taxon>Bacteria</taxon>
        <taxon>Pseudomonadati</taxon>
        <taxon>Pseudomonadota</taxon>
        <taxon>Gammaproteobacteria</taxon>
        <taxon>Pseudomonadales</taxon>
        <taxon>Pseudomonadaceae</taxon>
        <taxon>Entomomonas</taxon>
    </lineage>
</organism>
<dbReference type="InterPro" id="IPR029058">
    <property type="entry name" value="AB_hydrolase_fold"/>
</dbReference>
<dbReference type="PANTHER" id="PTHR42103">
    <property type="entry name" value="ALPHA/BETA-HYDROLASES SUPERFAMILY PROTEIN"/>
    <property type="match status" value="1"/>
</dbReference>
<dbReference type="InterPro" id="IPR000073">
    <property type="entry name" value="AB_hydrolase_1"/>
</dbReference>
<dbReference type="Gene3D" id="3.40.50.1820">
    <property type="entry name" value="alpha/beta hydrolase"/>
    <property type="match status" value="1"/>
</dbReference>
<accession>A0A974NFK4</accession>
<keyword evidence="2" id="KW-0378">Hydrolase</keyword>
<dbReference type="PANTHER" id="PTHR42103:SF2">
    <property type="entry name" value="AB HYDROLASE-1 DOMAIN-CONTAINING PROTEIN"/>
    <property type="match status" value="1"/>
</dbReference>
<dbReference type="SUPFAM" id="SSF53474">
    <property type="entry name" value="alpha/beta-Hydrolases"/>
    <property type="match status" value="1"/>
</dbReference>
<keyword evidence="3" id="KW-1185">Reference proteome</keyword>
<reference evidence="2 3" key="1">
    <citation type="submission" date="2021-01" db="EMBL/GenBank/DDBJ databases">
        <title>Entomomonas sp. F2A isolated from a house cricket (Acheta domesticus).</title>
        <authorList>
            <person name="Spergser J."/>
            <person name="Busse H.-J."/>
        </authorList>
    </citation>
    <scope>NUCLEOTIDE SEQUENCE [LARGE SCALE GENOMIC DNA]</scope>
    <source>
        <strain evidence="2 3">F2A</strain>
    </source>
</reference>
<dbReference type="Pfam" id="PF00561">
    <property type="entry name" value="Abhydrolase_1"/>
    <property type="match status" value="1"/>
</dbReference>
<gene>
    <name evidence="2" type="ORF">JHT90_15040</name>
</gene>
<dbReference type="EMBL" id="CP067393">
    <property type="protein sequence ID" value="QQP85660.1"/>
    <property type="molecule type" value="Genomic_DNA"/>
</dbReference>
<sequence>MFWTRSLTLSAQEIVLFIDGPAGKLEALYLEQPDAKGIALVCHPHPLYAGTMHNKVVATLQRTARDNGWSTLRFNFRGVGKSEGSYGEGEGEIADAKAAFEWLQAKNPKQPIIIMGFSFGSCVAACLAGELEQQTISIKQLVMIAPPVERFNIDGRLPEQSPLLIIQPEADEVVDPQTVYDWANSLTIPHKLLTVPECSHFFHGRLNDLKELVTPYLQ</sequence>